<dbReference type="SUPFAM" id="SSF63380">
    <property type="entry name" value="Riboflavin synthase domain-like"/>
    <property type="match status" value="2"/>
</dbReference>
<dbReference type="GO" id="GO:0004746">
    <property type="term" value="F:riboflavin synthase activity"/>
    <property type="evidence" value="ECO:0007669"/>
    <property type="project" value="UniProtKB-EC"/>
</dbReference>
<dbReference type="NCBIfam" id="TIGR00187">
    <property type="entry name" value="ribE"/>
    <property type="match status" value="1"/>
</dbReference>
<dbReference type="InterPro" id="IPR026017">
    <property type="entry name" value="Lumazine-bd_dom"/>
</dbReference>
<comment type="function">
    <text evidence="2">Catalyzes the dismutation of two molecules of 6,7-dimethyl-8-ribityllumazine, resulting in the formation of riboflavin and 5-amino-6-(D-ribitylamino)uracil.</text>
</comment>
<feature type="repeat" description="Lumazine-binding" evidence="10">
    <location>
        <begin position="1"/>
        <end position="99"/>
    </location>
</feature>
<name>A0ABX1F4I0_9PROT</name>
<dbReference type="PIRSF" id="PIRSF000498">
    <property type="entry name" value="Riboflavin_syn_A"/>
    <property type="match status" value="1"/>
</dbReference>
<dbReference type="NCBIfam" id="NF009566">
    <property type="entry name" value="PRK13020.1"/>
    <property type="match status" value="1"/>
</dbReference>
<sequence length="200" mass="20916">MFTGIITAQGEVTAITPIGQGQDMRLTIGVPAGWLDGAALGASIACSGCCLTAIELAPTSFTVEASAETLAKTTLGGWQPGHRINLERPLKMGDELGGHVVSGHVDGLGEVLSATPENGSTRWRFRVPAPLAPYIAPKGSIAIDGVSLTVNEVEGLEFGVNIIPHTSEVTGFSALRPGHSVNIEIDMLARYVARLREFNA</sequence>
<feature type="repeat" description="Lumazine-binding" evidence="10">
    <location>
        <begin position="100"/>
        <end position="196"/>
    </location>
</feature>
<reference evidence="12 13" key="1">
    <citation type="submission" date="2020-03" db="EMBL/GenBank/DDBJ databases">
        <title>Roseomonas selenitidurans sp. nov. isolated from soil.</title>
        <authorList>
            <person name="Liu H."/>
        </authorList>
    </citation>
    <scope>NUCLEOTIDE SEQUENCE [LARGE SCALE GENOMIC DNA]</scope>
    <source>
        <strain evidence="12 13">JCM 15073</strain>
    </source>
</reference>
<feature type="domain" description="Lumazine-binding" evidence="11">
    <location>
        <begin position="100"/>
        <end position="196"/>
    </location>
</feature>
<evidence type="ECO:0000256" key="4">
    <source>
        <dbReference type="ARBA" id="ARBA00012827"/>
    </source>
</evidence>
<keyword evidence="6" id="KW-0686">Riboflavin biosynthesis</keyword>
<protein>
    <recommendedName>
        <fullName evidence="5 9">Riboflavin synthase</fullName>
        <ecNumber evidence="4 9">2.5.1.9</ecNumber>
    </recommendedName>
</protein>
<dbReference type="InterPro" id="IPR001783">
    <property type="entry name" value="Lumazine-bd"/>
</dbReference>
<dbReference type="PROSITE" id="PS51177">
    <property type="entry name" value="LUMAZINE_BIND"/>
    <property type="match status" value="2"/>
</dbReference>
<keyword evidence="7 12" id="KW-0808">Transferase</keyword>
<proteinExistence type="predicted"/>
<dbReference type="InterPro" id="IPR023366">
    <property type="entry name" value="ATP_synth_asu-like_sf"/>
</dbReference>
<accession>A0ABX1F4I0</accession>
<evidence type="ECO:0000256" key="1">
    <source>
        <dbReference type="ARBA" id="ARBA00000968"/>
    </source>
</evidence>
<comment type="catalytic activity">
    <reaction evidence="1">
        <text>2 6,7-dimethyl-8-(1-D-ribityl)lumazine + H(+) = 5-amino-6-(D-ribitylamino)uracil + riboflavin</text>
        <dbReference type="Rhea" id="RHEA:20772"/>
        <dbReference type="ChEBI" id="CHEBI:15378"/>
        <dbReference type="ChEBI" id="CHEBI:15934"/>
        <dbReference type="ChEBI" id="CHEBI:57986"/>
        <dbReference type="ChEBI" id="CHEBI:58201"/>
        <dbReference type="EC" id="2.5.1.9"/>
    </reaction>
</comment>
<dbReference type="PANTHER" id="PTHR21098:SF12">
    <property type="entry name" value="RIBOFLAVIN SYNTHASE"/>
    <property type="match status" value="1"/>
</dbReference>
<comment type="caution">
    <text evidence="12">The sequence shown here is derived from an EMBL/GenBank/DDBJ whole genome shotgun (WGS) entry which is preliminary data.</text>
</comment>
<evidence type="ECO:0000256" key="6">
    <source>
        <dbReference type="ARBA" id="ARBA00022619"/>
    </source>
</evidence>
<dbReference type="EC" id="2.5.1.9" evidence="4 9"/>
<evidence type="ECO:0000256" key="5">
    <source>
        <dbReference type="ARBA" id="ARBA00013950"/>
    </source>
</evidence>
<dbReference type="Gene3D" id="2.40.30.20">
    <property type="match status" value="2"/>
</dbReference>
<dbReference type="Proteomes" id="UP000765160">
    <property type="component" value="Unassembled WGS sequence"/>
</dbReference>
<evidence type="ECO:0000256" key="3">
    <source>
        <dbReference type="ARBA" id="ARBA00004887"/>
    </source>
</evidence>
<gene>
    <name evidence="12" type="ORF">HB662_20960</name>
</gene>
<evidence type="ECO:0000256" key="10">
    <source>
        <dbReference type="PROSITE-ProRule" id="PRU00524"/>
    </source>
</evidence>
<evidence type="ECO:0000256" key="8">
    <source>
        <dbReference type="ARBA" id="ARBA00022737"/>
    </source>
</evidence>
<evidence type="ECO:0000256" key="9">
    <source>
        <dbReference type="NCBIfam" id="TIGR00187"/>
    </source>
</evidence>
<evidence type="ECO:0000313" key="12">
    <source>
        <dbReference type="EMBL" id="NKE47261.1"/>
    </source>
</evidence>
<dbReference type="Pfam" id="PF00677">
    <property type="entry name" value="Lum_binding"/>
    <property type="match status" value="2"/>
</dbReference>
<evidence type="ECO:0000259" key="11">
    <source>
        <dbReference type="PROSITE" id="PS51177"/>
    </source>
</evidence>
<evidence type="ECO:0000256" key="2">
    <source>
        <dbReference type="ARBA" id="ARBA00002803"/>
    </source>
</evidence>
<feature type="domain" description="Lumazine-binding" evidence="11">
    <location>
        <begin position="1"/>
        <end position="99"/>
    </location>
</feature>
<keyword evidence="8" id="KW-0677">Repeat</keyword>
<evidence type="ECO:0000313" key="13">
    <source>
        <dbReference type="Proteomes" id="UP000765160"/>
    </source>
</evidence>
<comment type="pathway">
    <text evidence="3">Cofactor biosynthesis; riboflavin biosynthesis; riboflavin from 2-hydroxy-3-oxobutyl phosphate and 5-amino-6-(D-ribitylamino)uracil: step 2/2.</text>
</comment>
<keyword evidence="13" id="KW-1185">Reference proteome</keyword>
<evidence type="ECO:0000256" key="7">
    <source>
        <dbReference type="ARBA" id="ARBA00022679"/>
    </source>
</evidence>
<dbReference type="EMBL" id="JAAVTX010000006">
    <property type="protein sequence ID" value="NKE47261.1"/>
    <property type="molecule type" value="Genomic_DNA"/>
</dbReference>
<dbReference type="RefSeq" id="WP_168052408.1">
    <property type="nucleotide sequence ID" value="NZ_JAATJR010000006.1"/>
</dbReference>
<dbReference type="PANTHER" id="PTHR21098">
    <property type="entry name" value="RIBOFLAVIN SYNTHASE ALPHA CHAIN"/>
    <property type="match status" value="1"/>
</dbReference>
<dbReference type="CDD" id="cd00402">
    <property type="entry name" value="Riboflavin_synthase_like"/>
    <property type="match status" value="1"/>
</dbReference>
<dbReference type="NCBIfam" id="NF006767">
    <property type="entry name" value="PRK09289.1"/>
    <property type="match status" value="1"/>
</dbReference>
<dbReference type="InterPro" id="IPR017938">
    <property type="entry name" value="Riboflavin_synthase-like_b-brl"/>
</dbReference>
<organism evidence="12 13">
    <name type="scientific">Falsiroseomonas frigidaquae</name>
    <dbReference type="NCBI Taxonomy" id="487318"/>
    <lineage>
        <taxon>Bacteria</taxon>
        <taxon>Pseudomonadati</taxon>
        <taxon>Pseudomonadota</taxon>
        <taxon>Alphaproteobacteria</taxon>
        <taxon>Acetobacterales</taxon>
        <taxon>Roseomonadaceae</taxon>
        <taxon>Falsiroseomonas</taxon>
    </lineage>
</organism>